<keyword evidence="1" id="KW-0472">Membrane</keyword>
<dbReference type="AlphaFoldDB" id="A0A517SIF4"/>
<feature type="transmembrane region" description="Helical" evidence="1">
    <location>
        <begin position="47"/>
        <end position="70"/>
    </location>
</feature>
<proteinExistence type="predicted"/>
<feature type="transmembrane region" description="Helical" evidence="1">
    <location>
        <begin position="12"/>
        <end position="35"/>
    </location>
</feature>
<dbReference type="KEGG" id="ccos:Pan44_39560"/>
<evidence type="ECO:0000256" key="1">
    <source>
        <dbReference type="SAM" id="Phobius"/>
    </source>
</evidence>
<protein>
    <submittedName>
        <fullName evidence="2">Uncharacterized protein</fullName>
    </submittedName>
</protein>
<dbReference type="Pfam" id="PF20540">
    <property type="entry name" value="DUF6755"/>
    <property type="match status" value="1"/>
</dbReference>
<dbReference type="EMBL" id="CP036271">
    <property type="protein sequence ID" value="QDT55908.1"/>
    <property type="molecule type" value="Genomic_DNA"/>
</dbReference>
<accession>A0A517SIF4</accession>
<keyword evidence="1" id="KW-1133">Transmembrane helix</keyword>
<gene>
    <name evidence="2" type="ORF">Pan44_39560</name>
</gene>
<dbReference type="RefSeq" id="WP_145032429.1">
    <property type="nucleotide sequence ID" value="NZ_CP036271.1"/>
</dbReference>
<keyword evidence="3" id="KW-1185">Reference proteome</keyword>
<reference evidence="2 3" key="1">
    <citation type="submission" date="2019-02" db="EMBL/GenBank/DDBJ databases">
        <title>Deep-cultivation of Planctomycetes and their phenomic and genomic characterization uncovers novel biology.</title>
        <authorList>
            <person name="Wiegand S."/>
            <person name="Jogler M."/>
            <person name="Boedeker C."/>
            <person name="Pinto D."/>
            <person name="Vollmers J."/>
            <person name="Rivas-Marin E."/>
            <person name="Kohn T."/>
            <person name="Peeters S.H."/>
            <person name="Heuer A."/>
            <person name="Rast P."/>
            <person name="Oberbeckmann S."/>
            <person name="Bunk B."/>
            <person name="Jeske O."/>
            <person name="Meyerdierks A."/>
            <person name="Storesund J.E."/>
            <person name="Kallscheuer N."/>
            <person name="Luecker S."/>
            <person name="Lage O.M."/>
            <person name="Pohl T."/>
            <person name="Merkel B.J."/>
            <person name="Hornburger P."/>
            <person name="Mueller R.-W."/>
            <person name="Bruemmer F."/>
            <person name="Labrenz M."/>
            <person name="Spormann A.M."/>
            <person name="Op den Camp H."/>
            <person name="Overmann J."/>
            <person name="Amann R."/>
            <person name="Jetten M.S.M."/>
            <person name="Mascher T."/>
            <person name="Medema M.H."/>
            <person name="Devos D.P."/>
            <person name="Kaster A.-K."/>
            <person name="Ovreas L."/>
            <person name="Rohde M."/>
            <person name="Galperin M.Y."/>
            <person name="Jogler C."/>
        </authorList>
    </citation>
    <scope>NUCLEOTIDE SEQUENCE [LARGE SCALE GENOMIC DNA]</scope>
    <source>
        <strain evidence="2 3">Pan44</strain>
    </source>
</reference>
<name>A0A517SIF4_9PLAN</name>
<sequence length="75" mass="8208">MNPSARKRKQLVAVVYAILTIVLLLVVMQLWLLTATMNAFLGGNHSVVWPAACASLVCLGLNVGLLRYLVRLDQS</sequence>
<dbReference type="OrthoDB" id="289523at2"/>
<dbReference type="Proteomes" id="UP000315700">
    <property type="component" value="Chromosome"/>
</dbReference>
<keyword evidence="1" id="KW-0812">Transmembrane</keyword>
<evidence type="ECO:0000313" key="2">
    <source>
        <dbReference type="EMBL" id="QDT55908.1"/>
    </source>
</evidence>
<dbReference type="InterPro" id="IPR046643">
    <property type="entry name" value="DUF6755"/>
</dbReference>
<organism evidence="2 3">
    <name type="scientific">Caulifigura coniformis</name>
    <dbReference type="NCBI Taxonomy" id="2527983"/>
    <lineage>
        <taxon>Bacteria</taxon>
        <taxon>Pseudomonadati</taxon>
        <taxon>Planctomycetota</taxon>
        <taxon>Planctomycetia</taxon>
        <taxon>Planctomycetales</taxon>
        <taxon>Planctomycetaceae</taxon>
        <taxon>Caulifigura</taxon>
    </lineage>
</organism>
<evidence type="ECO:0000313" key="3">
    <source>
        <dbReference type="Proteomes" id="UP000315700"/>
    </source>
</evidence>
<dbReference type="InParanoid" id="A0A517SIF4"/>